<protein>
    <submittedName>
        <fullName evidence="2">Glutathione-dependent formaldehyde-activating enzyme</fullName>
    </submittedName>
</protein>
<keyword evidence="3" id="KW-1185">Reference proteome</keyword>
<dbReference type="EMBL" id="JAGRRH010000021">
    <property type="protein sequence ID" value="KAG7345932.1"/>
    <property type="molecule type" value="Genomic_DNA"/>
</dbReference>
<dbReference type="AlphaFoldDB" id="A0A9K3KLH9"/>
<sequence length="191" mass="21005">MASTIPVTKTTMTKISGRCLCDGILFSFDSKIGQILLCHCSQCRRSSGAPFVPYVALQRQSLVNSINGGEKKAGEMVKNPLLGSITLSTWATRNFCINCGSLICMDYHAPNTLWIPLGILDDEVAEEVTNHVDVERDSQIFAESKVPWTASLQTSLPLLSSFGTYKADVCGPIKFDELPSWQENEVQQKNV</sequence>
<dbReference type="Proteomes" id="UP000693970">
    <property type="component" value="Unassembled WGS sequence"/>
</dbReference>
<dbReference type="InterPro" id="IPR006913">
    <property type="entry name" value="CENP-V/GFA"/>
</dbReference>
<evidence type="ECO:0000313" key="3">
    <source>
        <dbReference type="Proteomes" id="UP000693970"/>
    </source>
</evidence>
<dbReference type="PROSITE" id="PS51891">
    <property type="entry name" value="CENP_V_GFA"/>
    <property type="match status" value="1"/>
</dbReference>
<dbReference type="PANTHER" id="PTHR33337:SF40">
    <property type="entry name" value="CENP-V_GFA DOMAIN-CONTAINING PROTEIN-RELATED"/>
    <property type="match status" value="1"/>
</dbReference>
<name>A0A9K3KLH9_9STRA</name>
<evidence type="ECO:0000259" key="1">
    <source>
        <dbReference type="PROSITE" id="PS51891"/>
    </source>
</evidence>
<comment type="caution">
    <text evidence="2">The sequence shown here is derived from an EMBL/GenBank/DDBJ whole genome shotgun (WGS) entry which is preliminary data.</text>
</comment>
<organism evidence="2 3">
    <name type="scientific">Nitzschia inconspicua</name>
    <dbReference type="NCBI Taxonomy" id="303405"/>
    <lineage>
        <taxon>Eukaryota</taxon>
        <taxon>Sar</taxon>
        <taxon>Stramenopiles</taxon>
        <taxon>Ochrophyta</taxon>
        <taxon>Bacillariophyta</taxon>
        <taxon>Bacillariophyceae</taxon>
        <taxon>Bacillariophycidae</taxon>
        <taxon>Bacillariales</taxon>
        <taxon>Bacillariaceae</taxon>
        <taxon>Nitzschia</taxon>
    </lineage>
</organism>
<evidence type="ECO:0000313" key="2">
    <source>
        <dbReference type="EMBL" id="KAG7345932.1"/>
    </source>
</evidence>
<dbReference type="OrthoDB" id="9985472at2759"/>
<gene>
    <name evidence="2" type="ORF">IV203_004999</name>
</gene>
<feature type="domain" description="CENP-V/GFA" evidence="1">
    <location>
        <begin position="15"/>
        <end position="149"/>
    </location>
</feature>
<proteinExistence type="predicted"/>
<dbReference type="Pfam" id="PF04828">
    <property type="entry name" value="GFA"/>
    <property type="match status" value="1"/>
</dbReference>
<accession>A0A9K3KLH9</accession>
<reference evidence="2" key="1">
    <citation type="journal article" date="2021" name="Sci. Rep.">
        <title>Diploid genomic architecture of Nitzschia inconspicua, an elite biomass production diatom.</title>
        <authorList>
            <person name="Oliver A."/>
            <person name="Podell S."/>
            <person name="Pinowska A."/>
            <person name="Traller J.C."/>
            <person name="Smith S.R."/>
            <person name="McClure R."/>
            <person name="Beliaev A."/>
            <person name="Bohutskyi P."/>
            <person name="Hill E.A."/>
            <person name="Rabines A."/>
            <person name="Zheng H."/>
            <person name="Allen L.Z."/>
            <person name="Kuo A."/>
            <person name="Grigoriev I.V."/>
            <person name="Allen A.E."/>
            <person name="Hazlebeck D."/>
            <person name="Allen E.E."/>
        </authorList>
    </citation>
    <scope>NUCLEOTIDE SEQUENCE</scope>
    <source>
        <strain evidence="2">Hildebrandi</strain>
    </source>
</reference>
<dbReference type="GO" id="GO:0016846">
    <property type="term" value="F:carbon-sulfur lyase activity"/>
    <property type="evidence" value="ECO:0007669"/>
    <property type="project" value="InterPro"/>
</dbReference>
<dbReference type="PANTHER" id="PTHR33337">
    <property type="entry name" value="GFA DOMAIN-CONTAINING PROTEIN"/>
    <property type="match status" value="1"/>
</dbReference>
<reference evidence="2" key="2">
    <citation type="submission" date="2021-04" db="EMBL/GenBank/DDBJ databases">
        <authorList>
            <person name="Podell S."/>
        </authorList>
    </citation>
    <scope>NUCLEOTIDE SEQUENCE</scope>
    <source>
        <strain evidence="2">Hildebrandi</strain>
    </source>
</reference>